<gene>
    <name evidence="1" type="ORF">ACFPN9_20705</name>
</gene>
<proteinExistence type="predicted"/>
<dbReference type="PANTHER" id="PTHR36513:SF1">
    <property type="entry name" value="TRANSMEMBRANE PROTEIN"/>
    <property type="match status" value="1"/>
</dbReference>
<evidence type="ECO:0000313" key="1">
    <source>
        <dbReference type="EMBL" id="MFC5507668.1"/>
    </source>
</evidence>
<dbReference type="InterPro" id="IPR010297">
    <property type="entry name" value="DUF900_hydrolase"/>
</dbReference>
<protein>
    <submittedName>
        <fullName evidence="1">Alpha/beta hydrolase</fullName>
    </submittedName>
</protein>
<dbReference type="GO" id="GO:0016787">
    <property type="term" value="F:hydrolase activity"/>
    <property type="evidence" value="ECO:0007669"/>
    <property type="project" value="UniProtKB-KW"/>
</dbReference>
<name>A0ABW0P767_9HYPH</name>
<sequence>MTGIALVALAAGGCAGPGRGLLVPVAKPPAEAKTRTVLAVTTRDRADGASGHLFSGERGDTARYASLTLSLPKGRAAGSVPTDADSPDPDKHIALVAARELDAAAFAGLARSELKTRRRALVFTHGYNTQFDEAVVRLAQIVDDTHYPGLPILFSWPSRGEIRDYGYDKDSANFSRDVMADLLARLARDPGIEGIDIFAHSMGNWLTMETLRQLAIAGDAKTLGRLGTIVMAAPDIDMDVFRTQIARLRPLAARIVLYASRDDYALDLSRRLFGGKIRAGANTDLGQFRALGIEAHDLSEVAGGIGRNHNKAFGDGTTIAAIGRAIAGGAGATKAGGSTLNERFETLGRSVTLLGDALIPGPPLGASR</sequence>
<keyword evidence="2" id="KW-1185">Reference proteome</keyword>
<dbReference type="PIRSF" id="PIRSF033909">
    <property type="entry name" value="UCP033909"/>
    <property type="match status" value="1"/>
</dbReference>
<dbReference type="SUPFAM" id="SSF53474">
    <property type="entry name" value="alpha/beta-Hydrolases"/>
    <property type="match status" value="1"/>
</dbReference>
<dbReference type="PANTHER" id="PTHR36513">
    <property type="entry name" value="ABC TRANSMEMBRANE TYPE-1 DOMAIN-CONTAINING PROTEIN"/>
    <property type="match status" value="1"/>
</dbReference>
<evidence type="ECO:0000313" key="2">
    <source>
        <dbReference type="Proteomes" id="UP001596060"/>
    </source>
</evidence>
<dbReference type="EMBL" id="JBHSLU010000068">
    <property type="protein sequence ID" value="MFC5507668.1"/>
    <property type="molecule type" value="Genomic_DNA"/>
</dbReference>
<comment type="caution">
    <text evidence="1">The sequence shown here is derived from an EMBL/GenBank/DDBJ whole genome shotgun (WGS) entry which is preliminary data.</text>
</comment>
<reference evidence="2" key="1">
    <citation type="journal article" date="2019" name="Int. J. Syst. Evol. Microbiol.">
        <title>The Global Catalogue of Microorganisms (GCM) 10K type strain sequencing project: providing services to taxonomists for standard genome sequencing and annotation.</title>
        <authorList>
            <consortium name="The Broad Institute Genomics Platform"/>
            <consortium name="The Broad Institute Genome Sequencing Center for Infectious Disease"/>
            <person name="Wu L."/>
            <person name="Ma J."/>
        </authorList>
    </citation>
    <scope>NUCLEOTIDE SEQUENCE [LARGE SCALE GENOMIC DNA]</scope>
    <source>
        <strain evidence="2">CCUG 43117</strain>
    </source>
</reference>
<organism evidence="1 2">
    <name type="scientific">Bosea massiliensis</name>
    <dbReference type="NCBI Taxonomy" id="151419"/>
    <lineage>
        <taxon>Bacteria</taxon>
        <taxon>Pseudomonadati</taxon>
        <taxon>Pseudomonadota</taxon>
        <taxon>Alphaproteobacteria</taxon>
        <taxon>Hyphomicrobiales</taxon>
        <taxon>Boseaceae</taxon>
        <taxon>Bosea</taxon>
    </lineage>
</organism>
<dbReference type="Gene3D" id="3.40.50.1820">
    <property type="entry name" value="alpha/beta hydrolase"/>
    <property type="match status" value="1"/>
</dbReference>
<keyword evidence="1" id="KW-0378">Hydrolase</keyword>
<dbReference type="RefSeq" id="WP_066722313.1">
    <property type="nucleotide sequence ID" value="NZ_JBHSLU010000068.1"/>
</dbReference>
<dbReference type="InterPro" id="IPR014586">
    <property type="entry name" value="UCP033909"/>
</dbReference>
<dbReference type="Pfam" id="PF05990">
    <property type="entry name" value="DUF900"/>
    <property type="match status" value="1"/>
</dbReference>
<dbReference type="InterPro" id="IPR029058">
    <property type="entry name" value="AB_hydrolase_fold"/>
</dbReference>
<dbReference type="Proteomes" id="UP001596060">
    <property type="component" value="Unassembled WGS sequence"/>
</dbReference>
<accession>A0ABW0P767</accession>